<reference evidence="11" key="1">
    <citation type="submission" date="2016-08" db="EMBL/GenBank/DDBJ databases">
        <title>Complete genome sequence of the organohalide-respiring Epsilonproteobacterium Sulfurospirillum halorespirans.</title>
        <authorList>
            <person name="Goris T."/>
            <person name="Zimmermann J."/>
            <person name="Schenz B."/>
            <person name="Lemos M."/>
            <person name="Hackermueller J."/>
            <person name="Diekert G."/>
        </authorList>
    </citation>
    <scope>NUCLEOTIDE SEQUENCE [LARGE SCALE GENOMIC DNA]</scope>
    <source>
        <strain>DSM 13726</strain>
        <strain evidence="11">PCE-M2</strain>
    </source>
</reference>
<evidence type="ECO:0000313" key="10">
    <source>
        <dbReference type="EMBL" id="AOO65951.1"/>
    </source>
</evidence>
<feature type="binding site" evidence="9">
    <location>
        <position position="114"/>
    </location>
    <ligand>
        <name>5-amino-6-(D-ribitylamino)uracil</name>
        <dbReference type="ChEBI" id="CHEBI:15934"/>
    </ligand>
</feature>
<dbReference type="RefSeq" id="WP_025345531.1">
    <property type="nucleotide sequence ID" value="NZ_CP017111.1"/>
</dbReference>
<dbReference type="PANTHER" id="PTHR21058:SF0">
    <property type="entry name" value="6,7-DIMETHYL-8-RIBITYLLUMAZINE SYNTHASE"/>
    <property type="match status" value="1"/>
</dbReference>
<proteinExistence type="inferred from homology"/>
<dbReference type="SUPFAM" id="SSF52121">
    <property type="entry name" value="Lumazine synthase"/>
    <property type="match status" value="1"/>
</dbReference>
<evidence type="ECO:0000256" key="4">
    <source>
        <dbReference type="ARBA" id="ARBA00022619"/>
    </source>
</evidence>
<dbReference type="HAMAP" id="MF_00178">
    <property type="entry name" value="Lumazine_synth"/>
    <property type="match status" value="1"/>
</dbReference>
<dbReference type="GO" id="GO:0009231">
    <property type="term" value="P:riboflavin biosynthetic process"/>
    <property type="evidence" value="ECO:0007669"/>
    <property type="project" value="UniProtKB-UniRule"/>
</dbReference>
<dbReference type="GO" id="GO:0005829">
    <property type="term" value="C:cytosol"/>
    <property type="evidence" value="ECO:0007669"/>
    <property type="project" value="TreeGrafter"/>
</dbReference>
<dbReference type="InterPro" id="IPR036467">
    <property type="entry name" value="LS/RS_sf"/>
</dbReference>
<evidence type="ECO:0000256" key="9">
    <source>
        <dbReference type="HAMAP-Rule" id="MF_00178"/>
    </source>
</evidence>
<feature type="active site" description="Proton donor" evidence="9">
    <location>
        <position position="89"/>
    </location>
</feature>
<dbReference type="GO" id="GO:0009349">
    <property type="term" value="C:riboflavin synthase complex"/>
    <property type="evidence" value="ECO:0007669"/>
    <property type="project" value="UniProtKB-UniRule"/>
</dbReference>
<evidence type="ECO:0000256" key="2">
    <source>
        <dbReference type="ARBA" id="ARBA00007424"/>
    </source>
</evidence>
<dbReference type="AlphaFoldDB" id="A0A1D7TLU5"/>
<comment type="function">
    <text evidence="7 9">Catalyzes the formation of 6,7-dimethyl-8-ribityllumazine by condensation of 5-amino-6-(D-ribitylamino)uracil with 3,4-dihydroxy-2-butanone 4-phosphate. This is the penultimate step in the biosynthesis of riboflavin.</text>
</comment>
<feature type="binding site" evidence="9">
    <location>
        <begin position="57"/>
        <end position="59"/>
    </location>
    <ligand>
        <name>5-amino-6-(D-ribitylamino)uracil</name>
        <dbReference type="ChEBI" id="CHEBI:15934"/>
    </ligand>
</feature>
<dbReference type="EMBL" id="CP017111">
    <property type="protein sequence ID" value="AOO65951.1"/>
    <property type="molecule type" value="Genomic_DNA"/>
</dbReference>
<dbReference type="InterPro" id="IPR034964">
    <property type="entry name" value="LS"/>
</dbReference>
<dbReference type="CDD" id="cd09209">
    <property type="entry name" value="Lumazine_synthase-I"/>
    <property type="match status" value="1"/>
</dbReference>
<name>A0A1D7TLU5_9BACT</name>
<dbReference type="EC" id="2.5.1.78" evidence="3 9"/>
<comment type="pathway">
    <text evidence="1 9">Cofactor biosynthesis; riboflavin biosynthesis; riboflavin from 2-hydroxy-3-oxobutyl phosphate and 5-amino-6-(D-ribitylamino)uracil: step 1/2.</text>
</comment>
<dbReference type="Proteomes" id="UP000094609">
    <property type="component" value="Chromosome"/>
</dbReference>
<dbReference type="NCBIfam" id="TIGR00114">
    <property type="entry name" value="lumazine-synth"/>
    <property type="match status" value="1"/>
</dbReference>
<dbReference type="STRING" id="1193502.SHALO_2190"/>
<sequence>MNIIEGKLSLNGKEKVAIINSRFNHIITDRLVEGAKDAFIRHGGDEKNLDLILVPGAYEIPLALDKILSSGKYDAVCCVGAIIRGSTPHFDYVAAEATKGVANTALKYQKPVTFGVLTTDNIEQAIERAGSKAGNKGFEAMTGLIELISLYKHL</sequence>
<keyword evidence="11" id="KW-1185">Reference proteome</keyword>
<feature type="binding site" evidence="9">
    <location>
        <begin position="81"/>
        <end position="83"/>
    </location>
    <ligand>
        <name>5-amino-6-(D-ribitylamino)uracil</name>
        <dbReference type="ChEBI" id="CHEBI:15934"/>
    </ligand>
</feature>
<dbReference type="PANTHER" id="PTHR21058">
    <property type="entry name" value="6,7-DIMETHYL-8-RIBITYLLUMAZINE SYNTHASE DMRL SYNTHASE LUMAZINE SYNTHASE"/>
    <property type="match status" value="1"/>
</dbReference>
<dbReference type="FunFam" id="3.40.50.960:FF:000001">
    <property type="entry name" value="6,7-dimethyl-8-ribityllumazine synthase"/>
    <property type="match status" value="1"/>
</dbReference>
<dbReference type="Pfam" id="PF00885">
    <property type="entry name" value="DMRL_synthase"/>
    <property type="match status" value="1"/>
</dbReference>
<evidence type="ECO:0000256" key="8">
    <source>
        <dbReference type="ARBA" id="ARBA00072606"/>
    </source>
</evidence>
<feature type="binding site" evidence="9">
    <location>
        <position position="23"/>
    </location>
    <ligand>
        <name>5-amino-6-(D-ribitylamino)uracil</name>
        <dbReference type="ChEBI" id="CHEBI:15934"/>
    </ligand>
</feature>
<dbReference type="KEGG" id="shal:SHALO_2190"/>
<organism evidence="10 11">
    <name type="scientific">Sulfurospirillum halorespirans DSM 13726</name>
    <dbReference type="NCBI Taxonomy" id="1193502"/>
    <lineage>
        <taxon>Bacteria</taxon>
        <taxon>Pseudomonadati</taxon>
        <taxon>Campylobacterota</taxon>
        <taxon>Epsilonproteobacteria</taxon>
        <taxon>Campylobacterales</taxon>
        <taxon>Sulfurospirillaceae</taxon>
        <taxon>Sulfurospirillum</taxon>
    </lineage>
</organism>
<keyword evidence="4 9" id="KW-0686">Riboflavin biosynthesis</keyword>
<dbReference type="GO" id="GO:0000906">
    <property type="term" value="F:6,7-dimethyl-8-ribityllumazine synthase activity"/>
    <property type="evidence" value="ECO:0007669"/>
    <property type="project" value="UniProtKB-UniRule"/>
</dbReference>
<comment type="catalytic activity">
    <reaction evidence="6 9">
        <text>(2S)-2-hydroxy-3-oxobutyl phosphate + 5-amino-6-(D-ribitylamino)uracil = 6,7-dimethyl-8-(1-D-ribityl)lumazine + phosphate + 2 H2O + H(+)</text>
        <dbReference type="Rhea" id="RHEA:26152"/>
        <dbReference type="ChEBI" id="CHEBI:15377"/>
        <dbReference type="ChEBI" id="CHEBI:15378"/>
        <dbReference type="ChEBI" id="CHEBI:15934"/>
        <dbReference type="ChEBI" id="CHEBI:43474"/>
        <dbReference type="ChEBI" id="CHEBI:58201"/>
        <dbReference type="ChEBI" id="CHEBI:58830"/>
        <dbReference type="EC" id="2.5.1.78"/>
    </reaction>
</comment>
<gene>
    <name evidence="9" type="primary">ribH</name>
    <name evidence="10" type="ORF">SHALO_2190</name>
</gene>
<evidence type="ECO:0000256" key="6">
    <source>
        <dbReference type="ARBA" id="ARBA00048785"/>
    </source>
</evidence>
<protein>
    <recommendedName>
        <fullName evidence="8 9">6,7-dimethyl-8-ribityllumazine synthase</fullName>
        <shortName evidence="9">DMRL synthase</shortName>
        <shortName evidence="9">LS</shortName>
        <shortName evidence="9">Lumazine synthase</shortName>
        <ecNumber evidence="3 9">2.5.1.78</ecNumber>
    </recommendedName>
</protein>
<evidence type="ECO:0000256" key="7">
    <source>
        <dbReference type="ARBA" id="ARBA00058151"/>
    </source>
</evidence>
<feature type="binding site" evidence="9">
    <location>
        <begin position="86"/>
        <end position="87"/>
    </location>
    <ligand>
        <name>(2S)-2-hydroxy-3-oxobutyl phosphate</name>
        <dbReference type="ChEBI" id="CHEBI:58830"/>
    </ligand>
</feature>
<evidence type="ECO:0000256" key="1">
    <source>
        <dbReference type="ARBA" id="ARBA00004917"/>
    </source>
</evidence>
<evidence type="ECO:0000256" key="3">
    <source>
        <dbReference type="ARBA" id="ARBA00012664"/>
    </source>
</evidence>
<feature type="binding site" evidence="9">
    <location>
        <position position="128"/>
    </location>
    <ligand>
        <name>(2S)-2-hydroxy-3-oxobutyl phosphate</name>
        <dbReference type="ChEBI" id="CHEBI:58830"/>
    </ligand>
</feature>
<evidence type="ECO:0000256" key="5">
    <source>
        <dbReference type="ARBA" id="ARBA00022679"/>
    </source>
</evidence>
<accession>A0A1D7TLU5</accession>
<dbReference type="PATRIC" id="fig|1193502.14.peg.2217"/>
<dbReference type="Gene3D" id="3.40.50.960">
    <property type="entry name" value="Lumazine/riboflavin synthase"/>
    <property type="match status" value="1"/>
</dbReference>
<dbReference type="UniPathway" id="UPA00275">
    <property type="reaction ID" value="UER00404"/>
</dbReference>
<comment type="similarity">
    <text evidence="2 9">Belongs to the DMRL synthase family.</text>
</comment>
<dbReference type="InterPro" id="IPR002180">
    <property type="entry name" value="LS/RS"/>
</dbReference>
<keyword evidence="5 9" id="KW-0808">Transferase</keyword>
<evidence type="ECO:0000313" key="11">
    <source>
        <dbReference type="Proteomes" id="UP000094609"/>
    </source>
</evidence>